<dbReference type="GO" id="GO:0005886">
    <property type="term" value="C:plasma membrane"/>
    <property type="evidence" value="ECO:0007669"/>
    <property type="project" value="UniProtKB-SubCell"/>
</dbReference>
<dbReference type="HOGENOM" id="CLU_1427128_0_0_11"/>
<evidence type="ECO:0000256" key="6">
    <source>
        <dbReference type="SAM" id="MobiDB-lite"/>
    </source>
</evidence>
<dbReference type="Pfam" id="PF03788">
    <property type="entry name" value="LrgA"/>
    <property type="match status" value="1"/>
</dbReference>
<keyword evidence="9" id="KW-1185">Reference proteome</keyword>
<organism evidence="8 9">
    <name type="scientific">Slackia piriformis YIT 12062</name>
    <dbReference type="NCBI Taxonomy" id="742818"/>
    <lineage>
        <taxon>Bacteria</taxon>
        <taxon>Bacillati</taxon>
        <taxon>Actinomycetota</taxon>
        <taxon>Coriobacteriia</taxon>
        <taxon>Eggerthellales</taxon>
        <taxon>Eggerthellaceae</taxon>
        <taxon>Slackia</taxon>
    </lineage>
</organism>
<evidence type="ECO:0000256" key="3">
    <source>
        <dbReference type="ARBA" id="ARBA00022692"/>
    </source>
</evidence>
<gene>
    <name evidence="8" type="ORF">HMPREF9451_01786</name>
</gene>
<feature type="transmembrane region" description="Helical" evidence="7">
    <location>
        <begin position="56"/>
        <end position="79"/>
    </location>
</feature>
<sequence length="190" mass="20259">MSNTQCSVETAKVDELSNEEKETANAAAESSEKRTRHTAGPRRNRARHAAETAGKFVIQLAFLIGVCYIGNAIAAAIPLGIPGNIVSMVLLLGLLITGMLQATKIDLVSSFLLKYMPVFFIPAGVSVMGCFPMIADHLPQFALVVLLTTILVFLVTSLTVTAVIKIQAKIAEKKGLEFDTSVPLSNEGAN</sequence>
<keyword evidence="4 7" id="KW-1133">Transmembrane helix</keyword>
<comment type="subcellular location">
    <subcellularLocation>
        <location evidence="1">Cell membrane</location>
        <topology evidence="1">Multi-pass membrane protein</topology>
    </subcellularLocation>
</comment>
<dbReference type="PATRIC" id="fig|742818.3.peg.1888"/>
<dbReference type="Proteomes" id="UP000006069">
    <property type="component" value="Unassembled WGS sequence"/>
</dbReference>
<evidence type="ECO:0000313" key="8">
    <source>
        <dbReference type="EMBL" id="EJZ83268.1"/>
    </source>
</evidence>
<name>K0YJ59_9ACTN</name>
<protein>
    <recommendedName>
        <fullName evidence="10">LrgA family protein</fullName>
    </recommendedName>
</protein>
<evidence type="ECO:0000256" key="4">
    <source>
        <dbReference type="ARBA" id="ARBA00022989"/>
    </source>
</evidence>
<dbReference type="eggNOG" id="COG1380">
    <property type="taxonomic scope" value="Bacteria"/>
</dbReference>
<evidence type="ECO:0008006" key="10">
    <source>
        <dbReference type="Google" id="ProtNLM"/>
    </source>
</evidence>
<dbReference type="EMBL" id="ADMD01000009">
    <property type="protein sequence ID" value="EJZ83268.1"/>
    <property type="molecule type" value="Genomic_DNA"/>
</dbReference>
<dbReference type="PANTHER" id="PTHR33931:SF2">
    <property type="entry name" value="HOLIN-LIKE PROTEIN CIDA"/>
    <property type="match status" value="1"/>
</dbReference>
<evidence type="ECO:0000256" key="7">
    <source>
        <dbReference type="SAM" id="Phobius"/>
    </source>
</evidence>
<reference evidence="8 9" key="1">
    <citation type="submission" date="2012-08" db="EMBL/GenBank/DDBJ databases">
        <title>The Genome Sequence of Slackia piriformis YIT 12062.</title>
        <authorList>
            <consortium name="The Broad Institute Genome Sequencing Platform"/>
            <person name="Earl A."/>
            <person name="Ward D."/>
            <person name="Feldgarden M."/>
            <person name="Gevers D."/>
            <person name="Morotomi M."/>
            <person name="Walker B."/>
            <person name="Young S.K."/>
            <person name="Zeng Q."/>
            <person name="Gargeya S."/>
            <person name="Fitzgerald M."/>
            <person name="Haas B."/>
            <person name="Abouelleil A."/>
            <person name="Alvarado L."/>
            <person name="Arachchi H.M."/>
            <person name="Berlin A.M."/>
            <person name="Chapman S.B."/>
            <person name="Goldberg J."/>
            <person name="Griggs A."/>
            <person name="Gujja S."/>
            <person name="Hansen M."/>
            <person name="Howarth C."/>
            <person name="Imamovic A."/>
            <person name="Larimer J."/>
            <person name="McCowen C."/>
            <person name="Montmayeur A."/>
            <person name="Murphy C."/>
            <person name="Neiman D."/>
            <person name="Pearson M."/>
            <person name="Priest M."/>
            <person name="Roberts A."/>
            <person name="Saif S."/>
            <person name="Shea T."/>
            <person name="Sisk P."/>
            <person name="Sykes S."/>
            <person name="Wortman J."/>
            <person name="Nusbaum C."/>
            <person name="Birren B."/>
        </authorList>
    </citation>
    <scope>NUCLEOTIDE SEQUENCE [LARGE SCALE GENOMIC DNA]</scope>
    <source>
        <strain evidence="8 9">YIT 12062</strain>
    </source>
</reference>
<accession>K0YJ59</accession>
<evidence type="ECO:0000313" key="9">
    <source>
        <dbReference type="Proteomes" id="UP000006069"/>
    </source>
</evidence>
<keyword evidence="2" id="KW-1003">Cell membrane</keyword>
<dbReference type="InterPro" id="IPR005538">
    <property type="entry name" value="LrgA/CidA"/>
</dbReference>
<dbReference type="OrthoDB" id="3176438at2"/>
<evidence type="ECO:0000256" key="1">
    <source>
        <dbReference type="ARBA" id="ARBA00004651"/>
    </source>
</evidence>
<keyword evidence="5 7" id="KW-0472">Membrane</keyword>
<evidence type="ECO:0000256" key="5">
    <source>
        <dbReference type="ARBA" id="ARBA00023136"/>
    </source>
</evidence>
<feature type="transmembrane region" description="Helical" evidence="7">
    <location>
        <begin position="115"/>
        <end position="135"/>
    </location>
</feature>
<keyword evidence="3 7" id="KW-0812">Transmembrane</keyword>
<proteinExistence type="predicted"/>
<dbReference type="PANTHER" id="PTHR33931">
    <property type="entry name" value="HOLIN-LIKE PROTEIN CIDA-RELATED"/>
    <property type="match status" value="1"/>
</dbReference>
<dbReference type="AlphaFoldDB" id="K0YJ59"/>
<feature type="transmembrane region" description="Helical" evidence="7">
    <location>
        <begin position="141"/>
        <end position="164"/>
    </location>
</feature>
<comment type="caution">
    <text evidence="8">The sequence shown here is derived from an EMBL/GenBank/DDBJ whole genome shotgun (WGS) entry which is preliminary data.</text>
</comment>
<feature type="compositionally biased region" description="Basic residues" evidence="6">
    <location>
        <begin position="34"/>
        <end position="47"/>
    </location>
</feature>
<dbReference type="InParanoid" id="K0YJ59"/>
<feature type="compositionally biased region" description="Basic and acidic residues" evidence="6">
    <location>
        <begin position="11"/>
        <end position="23"/>
    </location>
</feature>
<dbReference type="RefSeq" id="WP_009139964.1">
    <property type="nucleotide sequence ID" value="NZ_JH815199.1"/>
</dbReference>
<feature type="region of interest" description="Disordered" evidence="6">
    <location>
        <begin position="1"/>
        <end position="47"/>
    </location>
</feature>
<evidence type="ECO:0000256" key="2">
    <source>
        <dbReference type="ARBA" id="ARBA00022475"/>
    </source>
</evidence>
<feature type="transmembrane region" description="Helical" evidence="7">
    <location>
        <begin position="85"/>
        <end position="103"/>
    </location>
</feature>